<accession>A0A850R047</accession>
<dbReference type="RefSeq" id="WP_176941891.1">
    <property type="nucleotide sequence ID" value="NZ_JABZEC010000001.1"/>
</dbReference>
<sequence>MEQTKLKQLITAAKKAEAQRQYSAAVIAWEQAYLLEPSHHLQWKLFRVLHATGQDQKAQELVKDDYAAYFQKKEEGQLLLQVLLANQEFICYRQLLQEHQLRTATNLAAVEFQEQFFRQLEGSLIKQRRQEVLECVTFPLARQVELVGQLKHLPLQEFREFLRILALNPYFHPLLKATLLEEAVKLAETKLIKVSFYGKVRDFYPSQAVTINALPIRQQLQDQLLQQAPELLDEALASIGAEINLFVALVYPFTEEVIGDPHLWIQIILERQGYLKKRQTLEKDLKAVKVGNWLDEFSHLLSLFNL</sequence>
<name>A0A850R047_9LACO</name>
<organism evidence="1 2">
    <name type="scientific">Bombilactobacillus apium</name>
    <dbReference type="NCBI Taxonomy" id="2675299"/>
    <lineage>
        <taxon>Bacteria</taxon>
        <taxon>Bacillati</taxon>
        <taxon>Bacillota</taxon>
        <taxon>Bacilli</taxon>
        <taxon>Lactobacillales</taxon>
        <taxon>Lactobacillaceae</taxon>
        <taxon>Bombilactobacillus</taxon>
    </lineage>
</organism>
<dbReference type="EMBL" id="JABZEC010000001">
    <property type="protein sequence ID" value="NVY95720.1"/>
    <property type="molecule type" value="Genomic_DNA"/>
</dbReference>
<evidence type="ECO:0000313" key="1">
    <source>
        <dbReference type="EMBL" id="NVY95720.1"/>
    </source>
</evidence>
<evidence type="ECO:0008006" key="3">
    <source>
        <dbReference type="Google" id="ProtNLM"/>
    </source>
</evidence>
<keyword evidence="2" id="KW-1185">Reference proteome</keyword>
<dbReference type="Proteomes" id="UP000563523">
    <property type="component" value="Unassembled WGS sequence"/>
</dbReference>
<evidence type="ECO:0000313" key="2">
    <source>
        <dbReference type="Proteomes" id="UP000563523"/>
    </source>
</evidence>
<proteinExistence type="predicted"/>
<reference evidence="1 2" key="1">
    <citation type="submission" date="2020-06" db="EMBL/GenBank/DDBJ databases">
        <authorList>
            <person name="Kang J."/>
        </authorList>
    </citation>
    <scope>NUCLEOTIDE SEQUENCE [LARGE SCALE GENOMIC DNA]</scope>
    <source>
        <strain evidence="1 2">DCY120</strain>
    </source>
</reference>
<protein>
    <recommendedName>
        <fullName evidence="3">TPR repeat-containing protein</fullName>
    </recommendedName>
</protein>
<comment type="caution">
    <text evidence="1">The sequence shown here is derived from an EMBL/GenBank/DDBJ whole genome shotgun (WGS) entry which is preliminary data.</text>
</comment>
<dbReference type="AlphaFoldDB" id="A0A850R047"/>
<gene>
    <name evidence="1" type="ORF">HU830_00655</name>
</gene>